<protein>
    <submittedName>
        <fullName evidence="1">Uncharacterized protein</fullName>
    </submittedName>
</protein>
<accession>A0A392QMJ8</accession>
<reference evidence="1 2" key="1">
    <citation type="journal article" date="2018" name="Front. Plant Sci.">
        <title>Red Clover (Trifolium pratense) and Zigzag Clover (T. medium) - A Picture of Genomic Similarities and Differences.</title>
        <authorList>
            <person name="Dluhosova J."/>
            <person name="Istvanek J."/>
            <person name="Nedelnik J."/>
            <person name="Repkova J."/>
        </authorList>
    </citation>
    <scope>NUCLEOTIDE SEQUENCE [LARGE SCALE GENOMIC DNA]</scope>
    <source>
        <strain evidence="2">cv. 10/8</strain>
        <tissue evidence="1">Leaf</tissue>
    </source>
</reference>
<dbReference type="AlphaFoldDB" id="A0A392QMJ8"/>
<evidence type="ECO:0000313" key="1">
    <source>
        <dbReference type="EMBL" id="MCI25633.1"/>
    </source>
</evidence>
<dbReference type="Proteomes" id="UP000265520">
    <property type="component" value="Unassembled WGS sequence"/>
</dbReference>
<evidence type="ECO:0000313" key="2">
    <source>
        <dbReference type="Proteomes" id="UP000265520"/>
    </source>
</evidence>
<comment type="caution">
    <text evidence="1">The sequence shown here is derived from an EMBL/GenBank/DDBJ whole genome shotgun (WGS) entry which is preliminary data.</text>
</comment>
<organism evidence="1 2">
    <name type="scientific">Trifolium medium</name>
    <dbReference type="NCBI Taxonomy" id="97028"/>
    <lineage>
        <taxon>Eukaryota</taxon>
        <taxon>Viridiplantae</taxon>
        <taxon>Streptophyta</taxon>
        <taxon>Embryophyta</taxon>
        <taxon>Tracheophyta</taxon>
        <taxon>Spermatophyta</taxon>
        <taxon>Magnoliopsida</taxon>
        <taxon>eudicotyledons</taxon>
        <taxon>Gunneridae</taxon>
        <taxon>Pentapetalae</taxon>
        <taxon>rosids</taxon>
        <taxon>fabids</taxon>
        <taxon>Fabales</taxon>
        <taxon>Fabaceae</taxon>
        <taxon>Papilionoideae</taxon>
        <taxon>50 kb inversion clade</taxon>
        <taxon>NPAAA clade</taxon>
        <taxon>Hologalegina</taxon>
        <taxon>IRL clade</taxon>
        <taxon>Trifolieae</taxon>
        <taxon>Trifolium</taxon>
    </lineage>
</organism>
<keyword evidence="2" id="KW-1185">Reference proteome</keyword>
<dbReference type="EMBL" id="LXQA010148357">
    <property type="protein sequence ID" value="MCI25633.1"/>
    <property type="molecule type" value="Genomic_DNA"/>
</dbReference>
<sequence length="84" mass="9859">MLMIFEASQENNMVTGKRGDQENTLKTNLCRGQEKIMIGSKITDRIEIILIDLNQKEDTNLNEEKKRGPEGNDNFEVWVYRRQE</sequence>
<name>A0A392QMJ8_9FABA</name>
<proteinExistence type="predicted"/>